<reference evidence="2 3" key="1">
    <citation type="submission" date="2019-01" db="EMBL/GenBank/DDBJ databases">
        <title>Muriicola soli sp. nov., isolated from soil.</title>
        <authorList>
            <person name="Kang H.J."/>
            <person name="Kim S.B."/>
        </authorList>
    </citation>
    <scope>NUCLEOTIDE SEQUENCE [LARGE SCALE GENOMIC DNA]</scope>
    <source>
        <strain evidence="2 3">MMS17-SY002</strain>
    </source>
</reference>
<dbReference type="AlphaFoldDB" id="A0A411E6D3"/>
<keyword evidence="1" id="KW-1133">Transmembrane helix</keyword>
<gene>
    <name evidence="2" type="ORF">EQY75_00645</name>
</gene>
<dbReference type="RefSeq" id="WP_129601943.1">
    <property type="nucleotide sequence ID" value="NZ_CP035544.1"/>
</dbReference>
<name>A0A411E6D3_9FLAO</name>
<accession>A0A411E6D3</accession>
<organism evidence="2 3">
    <name type="scientific">Muriicola soli</name>
    <dbReference type="NCBI Taxonomy" id="2507538"/>
    <lineage>
        <taxon>Bacteria</taxon>
        <taxon>Pseudomonadati</taxon>
        <taxon>Bacteroidota</taxon>
        <taxon>Flavobacteriia</taxon>
        <taxon>Flavobacteriales</taxon>
        <taxon>Flavobacteriaceae</taxon>
        <taxon>Muriicola</taxon>
    </lineage>
</organism>
<dbReference type="Proteomes" id="UP000290889">
    <property type="component" value="Chromosome"/>
</dbReference>
<keyword evidence="1" id="KW-0812">Transmembrane</keyword>
<dbReference type="EMBL" id="CP035544">
    <property type="protein sequence ID" value="QBA63192.1"/>
    <property type="molecule type" value="Genomic_DNA"/>
</dbReference>
<protein>
    <submittedName>
        <fullName evidence="2">Uncharacterized protein</fullName>
    </submittedName>
</protein>
<evidence type="ECO:0000313" key="2">
    <source>
        <dbReference type="EMBL" id="QBA63192.1"/>
    </source>
</evidence>
<feature type="transmembrane region" description="Helical" evidence="1">
    <location>
        <begin position="58"/>
        <end position="78"/>
    </location>
</feature>
<feature type="transmembrane region" description="Helical" evidence="1">
    <location>
        <begin position="6"/>
        <end position="24"/>
    </location>
</feature>
<keyword evidence="3" id="KW-1185">Reference proteome</keyword>
<sequence length="79" mass="8633">MDINQILNLIGLLFITVGSIFAALNTPTPKYQPRGSVKLSGVDSEEGRLKTYRRQRKVPGFLALIGIGAFIQAIAIFIT</sequence>
<evidence type="ECO:0000313" key="3">
    <source>
        <dbReference type="Proteomes" id="UP000290889"/>
    </source>
</evidence>
<dbReference type="KEGG" id="mur:EQY75_00645"/>
<proteinExistence type="predicted"/>
<evidence type="ECO:0000256" key="1">
    <source>
        <dbReference type="SAM" id="Phobius"/>
    </source>
</evidence>
<keyword evidence="1" id="KW-0472">Membrane</keyword>